<evidence type="ECO:0000256" key="2">
    <source>
        <dbReference type="ARBA" id="ARBA00022527"/>
    </source>
</evidence>
<keyword evidence="2" id="KW-0723">Serine/threonine-protein kinase</keyword>
<organism evidence="10 11">
    <name type="scientific">Digitaria exilis</name>
    <dbReference type="NCBI Taxonomy" id="1010633"/>
    <lineage>
        <taxon>Eukaryota</taxon>
        <taxon>Viridiplantae</taxon>
        <taxon>Streptophyta</taxon>
        <taxon>Embryophyta</taxon>
        <taxon>Tracheophyta</taxon>
        <taxon>Spermatophyta</taxon>
        <taxon>Magnoliopsida</taxon>
        <taxon>Liliopsida</taxon>
        <taxon>Poales</taxon>
        <taxon>Poaceae</taxon>
        <taxon>PACMAD clade</taxon>
        <taxon>Panicoideae</taxon>
        <taxon>Panicodae</taxon>
        <taxon>Paniceae</taxon>
        <taxon>Anthephorinae</taxon>
        <taxon>Digitaria</taxon>
    </lineage>
</organism>
<proteinExistence type="predicted"/>
<keyword evidence="4" id="KW-0547">Nucleotide-binding</keyword>
<accession>A0A835AFU2</accession>
<dbReference type="PROSITE" id="PS00108">
    <property type="entry name" value="PROTEIN_KINASE_ST"/>
    <property type="match status" value="1"/>
</dbReference>
<gene>
    <name evidence="10" type="ORF">HU200_057169</name>
</gene>
<dbReference type="Gene3D" id="1.10.510.10">
    <property type="entry name" value="Transferase(Phosphotransferase) domain 1"/>
    <property type="match status" value="1"/>
</dbReference>
<name>A0A835AFU2_9POAL</name>
<keyword evidence="3" id="KW-0808">Transferase</keyword>
<dbReference type="InterPro" id="IPR011009">
    <property type="entry name" value="Kinase-like_dom_sf"/>
</dbReference>
<dbReference type="PANTHER" id="PTHR45707:SF80">
    <property type="entry name" value="PROTEIN KINASE DOMAIN-CONTAINING PROTEIN"/>
    <property type="match status" value="1"/>
</dbReference>
<dbReference type="AlphaFoldDB" id="A0A835AFU2"/>
<evidence type="ECO:0000256" key="5">
    <source>
        <dbReference type="ARBA" id="ARBA00022777"/>
    </source>
</evidence>
<evidence type="ECO:0000313" key="10">
    <source>
        <dbReference type="EMBL" id="KAF8661069.1"/>
    </source>
</evidence>
<evidence type="ECO:0000256" key="6">
    <source>
        <dbReference type="ARBA" id="ARBA00022840"/>
    </source>
</evidence>
<protein>
    <recommendedName>
        <fullName evidence="1">non-specific serine/threonine protein kinase</fullName>
        <ecNumber evidence="1">2.7.11.1</ecNumber>
    </recommendedName>
</protein>
<comment type="catalytic activity">
    <reaction evidence="7">
        <text>L-threonyl-[protein] + ATP = O-phospho-L-threonyl-[protein] + ADP + H(+)</text>
        <dbReference type="Rhea" id="RHEA:46608"/>
        <dbReference type="Rhea" id="RHEA-COMP:11060"/>
        <dbReference type="Rhea" id="RHEA-COMP:11605"/>
        <dbReference type="ChEBI" id="CHEBI:15378"/>
        <dbReference type="ChEBI" id="CHEBI:30013"/>
        <dbReference type="ChEBI" id="CHEBI:30616"/>
        <dbReference type="ChEBI" id="CHEBI:61977"/>
        <dbReference type="ChEBI" id="CHEBI:456216"/>
        <dbReference type="EC" id="2.7.11.1"/>
    </reaction>
</comment>
<dbReference type="EMBL" id="JACEFO010002416">
    <property type="protein sequence ID" value="KAF8661069.1"/>
    <property type="molecule type" value="Genomic_DNA"/>
</dbReference>
<comment type="caution">
    <text evidence="10">The sequence shown here is derived from an EMBL/GenBank/DDBJ whole genome shotgun (WGS) entry which is preliminary data.</text>
</comment>
<feature type="domain" description="Protein kinase" evidence="9">
    <location>
        <begin position="1"/>
        <end position="193"/>
    </location>
</feature>
<reference evidence="10" key="1">
    <citation type="submission" date="2020-07" db="EMBL/GenBank/DDBJ databases">
        <title>Genome sequence and genetic diversity analysis of an under-domesticated orphan crop, white fonio (Digitaria exilis).</title>
        <authorList>
            <person name="Bennetzen J.L."/>
            <person name="Chen S."/>
            <person name="Ma X."/>
            <person name="Wang X."/>
            <person name="Yssel A.E.J."/>
            <person name="Chaluvadi S.R."/>
            <person name="Johnson M."/>
            <person name="Gangashetty P."/>
            <person name="Hamidou F."/>
            <person name="Sanogo M.D."/>
            <person name="Zwaenepoel A."/>
            <person name="Wallace J."/>
            <person name="Van De Peer Y."/>
            <person name="Van Deynze A."/>
        </authorList>
    </citation>
    <scope>NUCLEOTIDE SEQUENCE</scope>
    <source>
        <tissue evidence="10">Leaves</tissue>
    </source>
</reference>
<dbReference type="GO" id="GO:0005524">
    <property type="term" value="F:ATP binding"/>
    <property type="evidence" value="ECO:0007669"/>
    <property type="project" value="UniProtKB-KW"/>
</dbReference>
<comment type="catalytic activity">
    <reaction evidence="8">
        <text>L-seryl-[protein] + ATP = O-phospho-L-seryl-[protein] + ADP + H(+)</text>
        <dbReference type="Rhea" id="RHEA:17989"/>
        <dbReference type="Rhea" id="RHEA-COMP:9863"/>
        <dbReference type="Rhea" id="RHEA-COMP:11604"/>
        <dbReference type="ChEBI" id="CHEBI:15378"/>
        <dbReference type="ChEBI" id="CHEBI:29999"/>
        <dbReference type="ChEBI" id="CHEBI:30616"/>
        <dbReference type="ChEBI" id="CHEBI:83421"/>
        <dbReference type="ChEBI" id="CHEBI:456216"/>
        <dbReference type="EC" id="2.7.11.1"/>
    </reaction>
</comment>
<evidence type="ECO:0000313" key="11">
    <source>
        <dbReference type="Proteomes" id="UP000636709"/>
    </source>
</evidence>
<dbReference type="SUPFAM" id="SSF56112">
    <property type="entry name" value="Protein kinase-like (PK-like)"/>
    <property type="match status" value="1"/>
</dbReference>
<dbReference type="PANTHER" id="PTHR45707">
    <property type="entry name" value="C2 CALCIUM/LIPID-BINDING PLANT PHOSPHORIBOSYLTRANSFERASE FAMILY PROTEIN"/>
    <property type="match status" value="1"/>
</dbReference>
<dbReference type="Pfam" id="PF00069">
    <property type="entry name" value="Pkinase"/>
    <property type="match status" value="1"/>
</dbReference>
<dbReference type="FunFam" id="1.10.510.10:FF:001023">
    <property type="entry name" value="Os07g0541700 protein"/>
    <property type="match status" value="1"/>
</dbReference>
<dbReference type="InterPro" id="IPR008271">
    <property type="entry name" value="Ser/Thr_kinase_AS"/>
</dbReference>
<dbReference type="GO" id="GO:0004674">
    <property type="term" value="F:protein serine/threonine kinase activity"/>
    <property type="evidence" value="ECO:0007669"/>
    <property type="project" value="UniProtKB-KW"/>
</dbReference>
<evidence type="ECO:0000256" key="3">
    <source>
        <dbReference type="ARBA" id="ARBA00022679"/>
    </source>
</evidence>
<evidence type="ECO:0000256" key="4">
    <source>
        <dbReference type="ARBA" id="ARBA00022741"/>
    </source>
</evidence>
<dbReference type="InterPro" id="IPR000719">
    <property type="entry name" value="Prot_kinase_dom"/>
</dbReference>
<dbReference type="PROSITE" id="PS50011">
    <property type="entry name" value="PROTEIN_KINASE_DOM"/>
    <property type="match status" value="1"/>
</dbReference>
<dbReference type="OrthoDB" id="679259at2759"/>
<sequence>MNDKLFNKEIQGLLMVRHKNIVRFLGFCGDTQVEMAPYCGKRVIADIRNRVLCFEYVPNGSLDNLIKDSSGKLEWRVCYRIIWGICEGLHYLHKNNILHLDFKPANTLLDDNMVPKIADFGLSRCLEQNKSAVTATIASGTPGYMAPEYFVDKPKCTAELDIFSLGITVMEILVGNRHSAVEDVSVIYLSALK</sequence>
<evidence type="ECO:0000256" key="8">
    <source>
        <dbReference type="ARBA" id="ARBA00048679"/>
    </source>
</evidence>
<keyword evidence="6" id="KW-0067">ATP-binding</keyword>
<keyword evidence="11" id="KW-1185">Reference proteome</keyword>
<evidence type="ECO:0000259" key="9">
    <source>
        <dbReference type="PROSITE" id="PS50011"/>
    </source>
</evidence>
<evidence type="ECO:0000256" key="1">
    <source>
        <dbReference type="ARBA" id="ARBA00012513"/>
    </source>
</evidence>
<dbReference type="Proteomes" id="UP000636709">
    <property type="component" value="Unassembled WGS sequence"/>
</dbReference>
<evidence type="ECO:0000256" key="7">
    <source>
        <dbReference type="ARBA" id="ARBA00047899"/>
    </source>
</evidence>
<dbReference type="EC" id="2.7.11.1" evidence="1"/>
<keyword evidence="5" id="KW-0418">Kinase</keyword>